<sequence>QRAVFSNTSTYQYRMLAAPSERDERKFTIEVINFTVHSVTKYVVRLASRSGGVAFLTVNFIFTAHFSSVLLCEHEIDHHIVNVRLSSTAVIHLCVQSNIGLGEYVSIDSLPCPIYDANRTAKYGISADVINRNRPEEYHMQVFIRNITMEDIRTTNLTIKPSRDVEIKITFSLQLNAAVYPAPCDDHVTKMYFFAKPRENVSLQFCILTKEVMHYIFLNNISFSLFNGNTHSKINVSYTMERTKRERVLIQKCHINILINDVDYDNFTRYELIIQFSESTWKHTFYLVDDELTVPNPIPCKDGTNELITIKTIHTDFLFCMRVFGVMDSHVIINQKNYPIELHNRDGKLVIQQHWSLTNFVCYLHIHINDIVISDFGTYNISVPSMARNHQFTLQEENGKIKLCDEEMIFLDYKTSLQEDAIIHLCIQVYSFERVTLHLNGTLLSENSTDKFSFQVFGTIVESMKYHIR</sequence>
<accession>A0AAV2HSC5</accession>
<organism evidence="1 2">
    <name type="scientific">Lymnaea stagnalis</name>
    <name type="common">Great pond snail</name>
    <name type="synonym">Helix stagnalis</name>
    <dbReference type="NCBI Taxonomy" id="6523"/>
    <lineage>
        <taxon>Eukaryota</taxon>
        <taxon>Metazoa</taxon>
        <taxon>Spiralia</taxon>
        <taxon>Lophotrochozoa</taxon>
        <taxon>Mollusca</taxon>
        <taxon>Gastropoda</taxon>
        <taxon>Heterobranchia</taxon>
        <taxon>Euthyneura</taxon>
        <taxon>Panpulmonata</taxon>
        <taxon>Hygrophila</taxon>
        <taxon>Lymnaeoidea</taxon>
        <taxon>Lymnaeidae</taxon>
        <taxon>Lymnaea</taxon>
    </lineage>
</organism>
<name>A0AAV2HSC5_LYMST</name>
<proteinExistence type="predicted"/>
<protein>
    <submittedName>
        <fullName evidence="1">Uncharacterized protein</fullName>
    </submittedName>
</protein>
<dbReference type="Proteomes" id="UP001497497">
    <property type="component" value="Unassembled WGS sequence"/>
</dbReference>
<dbReference type="EMBL" id="CAXITT010000246">
    <property type="protein sequence ID" value="CAL1537020.1"/>
    <property type="molecule type" value="Genomic_DNA"/>
</dbReference>
<comment type="caution">
    <text evidence="1">The sequence shown here is derived from an EMBL/GenBank/DDBJ whole genome shotgun (WGS) entry which is preliminary data.</text>
</comment>
<feature type="non-terminal residue" evidence="1">
    <location>
        <position position="1"/>
    </location>
</feature>
<gene>
    <name evidence="1" type="ORF">GSLYS_00010933001</name>
</gene>
<evidence type="ECO:0000313" key="2">
    <source>
        <dbReference type="Proteomes" id="UP001497497"/>
    </source>
</evidence>
<feature type="non-terminal residue" evidence="1">
    <location>
        <position position="469"/>
    </location>
</feature>
<reference evidence="1 2" key="1">
    <citation type="submission" date="2024-04" db="EMBL/GenBank/DDBJ databases">
        <authorList>
            <consortium name="Genoscope - CEA"/>
            <person name="William W."/>
        </authorList>
    </citation>
    <scope>NUCLEOTIDE SEQUENCE [LARGE SCALE GENOMIC DNA]</scope>
</reference>
<keyword evidence="2" id="KW-1185">Reference proteome</keyword>
<evidence type="ECO:0000313" key="1">
    <source>
        <dbReference type="EMBL" id="CAL1537020.1"/>
    </source>
</evidence>
<dbReference type="AlphaFoldDB" id="A0AAV2HSC5"/>